<protein>
    <submittedName>
        <fullName evidence="1">Uncharacterized protein</fullName>
    </submittedName>
</protein>
<feature type="non-terminal residue" evidence="1">
    <location>
        <position position="83"/>
    </location>
</feature>
<accession>A0ACC1HMF5</accession>
<feature type="non-terminal residue" evidence="1">
    <location>
        <position position="1"/>
    </location>
</feature>
<keyword evidence="2" id="KW-1185">Reference proteome</keyword>
<comment type="caution">
    <text evidence="1">The sequence shown here is derived from an EMBL/GenBank/DDBJ whole genome shotgun (WGS) entry which is preliminary data.</text>
</comment>
<organism evidence="1 2">
    <name type="scientific">Spiromyces aspiralis</name>
    <dbReference type="NCBI Taxonomy" id="68401"/>
    <lineage>
        <taxon>Eukaryota</taxon>
        <taxon>Fungi</taxon>
        <taxon>Fungi incertae sedis</taxon>
        <taxon>Zoopagomycota</taxon>
        <taxon>Kickxellomycotina</taxon>
        <taxon>Kickxellomycetes</taxon>
        <taxon>Kickxellales</taxon>
        <taxon>Kickxellaceae</taxon>
        <taxon>Spiromyces</taxon>
    </lineage>
</organism>
<sequence>ECRAEVIKIEHPERGDDTRSWGPPFAPYAPTFLAANGCEKALNGQPGESAYFLCVNRNKRSVAIDIKSEAGRQIILDLVKKSD</sequence>
<dbReference type="Proteomes" id="UP001145114">
    <property type="component" value="Unassembled WGS sequence"/>
</dbReference>
<evidence type="ECO:0000313" key="2">
    <source>
        <dbReference type="Proteomes" id="UP001145114"/>
    </source>
</evidence>
<reference evidence="1" key="1">
    <citation type="submission" date="2022-06" db="EMBL/GenBank/DDBJ databases">
        <title>Phylogenomic reconstructions and comparative analyses of Kickxellomycotina fungi.</title>
        <authorList>
            <person name="Reynolds N.K."/>
            <person name="Stajich J.E."/>
            <person name="Barry K."/>
            <person name="Grigoriev I.V."/>
            <person name="Crous P."/>
            <person name="Smith M.E."/>
        </authorList>
    </citation>
    <scope>NUCLEOTIDE SEQUENCE</scope>
    <source>
        <strain evidence="1">RSA 2271</strain>
    </source>
</reference>
<proteinExistence type="predicted"/>
<name>A0ACC1HMF5_9FUNG</name>
<evidence type="ECO:0000313" key="1">
    <source>
        <dbReference type="EMBL" id="KAJ1676467.1"/>
    </source>
</evidence>
<dbReference type="EMBL" id="JAMZIH010004065">
    <property type="protein sequence ID" value="KAJ1676467.1"/>
    <property type="molecule type" value="Genomic_DNA"/>
</dbReference>
<gene>
    <name evidence="1" type="ORF">EV182_008143</name>
</gene>